<evidence type="ECO:0000256" key="3">
    <source>
        <dbReference type="ARBA" id="ARBA00022527"/>
    </source>
</evidence>
<keyword evidence="4" id="KW-0808">Transferase</keyword>
<evidence type="ECO:0000313" key="9">
    <source>
        <dbReference type="Proteomes" id="UP000230750"/>
    </source>
</evidence>
<dbReference type="SUPFAM" id="SSF56112">
    <property type="entry name" value="Protein kinase-like (PK-like)"/>
    <property type="match status" value="1"/>
</dbReference>
<dbReference type="Proteomes" id="UP000230750">
    <property type="component" value="Unassembled WGS sequence"/>
</dbReference>
<dbReference type="OrthoDB" id="5800476at2759"/>
<dbReference type="Pfam" id="PF12605">
    <property type="entry name" value="CK1gamma_C"/>
    <property type="match status" value="1"/>
</dbReference>
<dbReference type="Gene3D" id="1.10.510.10">
    <property type="entry name" value="Transferase(Phosphotransferase) domain 1"/>
    <property type="match status" value="1"/>
</dbReference>
<comment type="caution">
    <text evidence="8">The sequence shown here is derived from an EMBL/GenBank/DDBJ whole genome shotgun (WGS) entry which is preliminary data.</text>
</comment>
<keyword evidence="9" id="KW-1185">Reference proteome</keyword>
<evidence type="ECO:0000256" key="5">
    <source>
        <dbReference type="ARBA" id="ARBA00022777"/>
    </source>
</evidence>
<proteinExistence type="predicted"/>
<accession>A0A2G8JCS1</accession>
<keyword evidence="2" id="KW-0963">Cytoplasm</keyword>
<comment type="subcellular location">
    <subcellularLocation>
        <location evidence="1">Cytoplasm</location>
    </subcellularLocation>
</comment>
<reference evidence="8 9" key="1">
    <citation type="journal article" date="2017" name="PLoS Biol.">
        <title>The sea cucumber genome provides insights into morphological evolution and visceral regeneration.</title>
        <authorList>
            <person name="Zhang X."/>
            <person name="Sun L."/>
            <person name="Yuan J."/>
            <person name="Sun Y."/>
            <person name="Gao Y."/>
            <person name="Zhang L."/>
            <person name="Li S."/>
            <person name="Dai H."/>
            <person name="Hamel J.F."/>
            <person name="Liu C."/>
            <person name="Yu Y."/>
            <person name="Liu S."/>
            <person name="Lin W."/>
            <person name="Guo K."/>
            <person name="Jin S."/>
            <person name="Xu P."/>
            <person name="Storey K.B."/>
            <person name="Huan P."/>
            <person name="Zhang T."/>
            <person name="Zhou Y."/>
            <person name="Zhang J."/>
            <person name="Lin C."/>
            <person name="Li X."/>
            <person name="Xing L."/>
            <person name="Huo D."/>
            <person name="Sun M."/>
            <person name="Wang L."/>
            <person name="Mercier A."/>
            <person name="Li F."/>
            <person name="Yang H."/>
            <person name="Xiang J."/>
        </authorList>
    </citation>
    <scope>NUCLEOTIDE SEQUENCE [LARGE SCALE GENOMIC DNA]</scope>
    <source>
        <strain evidence="8">Shaxun</strain>
        <tissue evidence="8">Muscle</tissue>
    </source>
</reference>
<dbReference type="InterPro" id="IPR011009">
    <property type="entry name" value="Kinase-like_dom_sf"/>
</dbReference>
<dbReference type="InterPro" id="IPR050235">
    <property type="entry name" value="CK1_Ser-Thr_kinase"/>
</dbReference>
<evidence type="ECO:0000256" key="4">
    <source>
        <dbReference type="ARBA" id="ARBA00022679"/>
    </source>
</evidence>
<dbReference type="AlphaFoldDB" id="A0A2G8JCS1"/>
<dbReference type="EMBL" id="MRZV01002502">
    <property type="protein sequence ID" value="PIK33551.1"/>
    <property type="molecule type" value="Genomic_DNA"/>
</dbReference>
<dbReference type="PANTHER" id="PTHR11909">
    <property type="entry name" value="CASEIN KINASE-RELATED"/>
    <property type="match status" value="1"/>
</dbReference>
<feature type="compositionally biased region" description="Basic and acidic residues" evidence="6">
    <location>
        <begin position="110"/>
        <end position="120"/>
    </location>
</feature>
<protein>
    <recommendedName>
        <fullName evidence="7">Casein kinase 1 gamma C-terminal domain-containing protein</fullName>
    </recommendedName>
</protein>
<dbReference type="STRING" id="307972.A0A2G8JCS1"/>
<evidence type="ECO:0000256" key="2">
    <source>
        <dbReference type="ARBA" id="ARBA00022490"/>
    </source>
</evidence>
<evidence type="ECO:0000259" key="7">
    <source>
        <dbReference type="Pfam" id="PF12605"/>
    </source>
</evidence>
<dbReference type="GO" id="GO:0004674">
    <property type="term" value="F:protein serine/threonine kinase activity"/>
    <property type="evidence" value="ECO:0007669"/>
    <property type="project" value="UniProtKB-KW"/>
</dbReference>
<feature type="non-terminal residue" evidence="8">
    <location>
        <position position="1"/>
    </location>
</feature>
<keyword evidence="3" id="KW-0723">Serine/threonine-protein kinase</keyword>
<evidence type="ECO:0000256" key="6">
    <source>
        <dbReference type="SAM" id="MobiDB-lite"/>
    </source>
</evidence>
<dbReference type="GO" id="GO:0005737">
    <property type="term" value="C:cytoplasm"/>
    <property type="evidence" value="ECO:0007669"/>
    <property type="project" value="UniProtKB-SubCell"/>
</dbReference>
<dbReference type="InterPro" id="IPR022247">
    <property type="entry name" value="Casein_kinase-1_gamma_C"/>
</dbReference>
<evidence type="ECO:0000313" key="8">
    <source>
        <dbReference type="EMBL" id="PIK33551.1"/>
    </source>
</evidence>
<organism evidence="8 9">
    <name type="scientific">Stichopus japonicus</name>
    <name type="common">Sea cucumber</name>
    <dbReference type="NCBI Taxonomy" id="307972"/>
    <lineage>
        <taxon>Eukaryota</taxon>
        <taxon>Metazoa</taxon>
        <taxon>Echinodermata</taxon>
        <taxon>Eleutherozoa</taxon>
        <taxon>Echinozoa</taxon>
        <taxon>Holothuroidea</taxon>
        <taxon>Aspidochirotacea</taxon>
        <taxon>Aspidochirotida</taxon>
        <taxon>Stichopodidae</taxon>
        <taxon>Apostichopus</taxon>
    </lineage>
</organism>
<feature type="region of interest" description="Disordered" evidence="6">
    <location>
        <begin position="108"/>
        <end position="173"/>
    </location>
</feature>
<keyword evidence="5" id="KW-0418">Kinase</keyword>
<sequence>QSRRDDLEALGHMFMYFLRGSLPWQGLKADTLKERYQKIGDTKRNTPIEALCENWPEELATYLRYVRRLDFFEQPDYNYLRKLFQDLQSSKGYPHDAKEFDWSGKQFAQPDKKAWPDQPHRHPNLQPPGAMDRHGSVQVVSSTNGDLGPDDFTAGQSHAPIAPPEVDVVEDTK</sequence>
<feature type="domain" description="Casein kinase 1 gamma C-terminal" evidence="7">
    <location>
        <begin position="108"/>
        <end position="161"/>
    </location>
</feature>
<evidence type="ECO:0000256" key="1">
    <source>
        <dbReference type="ARBA" id="ARBA00004496"/>
    </source>
</evidence>
<name>A0A2G8JCS1_STIJA</name>
<gene>
    <name evidence="8" type="ORF">BSL78_29635</name>
</gene>